<sequence>MTSTLSCMAARRLSNGGQRILRRSISLTLNSPQNATSGNETRRFSTFLWSRSHSLLFPEETATDSPHSTNEPVQSPLHSVREGERPTLPEVHPVDSPVHCEVEPAPSMGGQSPQMRGIEDLALLCRVSSPEMMRHLYQNPTLFNSMGNTTTNAPSPLEEAETKFWGLSCPVDMPSHRKDHDDDVFPSTETDSPHPVPSNSLHSPTTLTNRGHAFNQRSPLSNVSVMTIGAWGPHLETPDHLTIAGTHHTHTTRPCTTYVVKCGQAPRLQSNRSYHTEALPSPSRPPTPSPMRTKVPPAESDMEDFFQRKPASPTSVGGDETSRLPPEEMAAMTPVCRGLLALIEERWGGGSTGDGSGSLTATRLLPGGGVSVDVMVYLGGTRGSVPLTVSASADPGSSIHRLVVGSRLLNDYRCEAELGWNDVGSADASTQAHIAEVLDRLLQRLGGRAGPLGRMSLGAFRRA</sequence>
<dbReference type="EMBL" id="CDMZ01001027">
    <property type="protein sequence ID" value="CEM25927.1"/>
    <property type="molecule type" value="Genomic_DNA"/>
</dbReference>
<feature type="region of interest" description="Disordered" evidence="1">
    <location>
        <begin position="306"/>
        <end position="325"/>
    </location>
</feature>
<organism evidence="2">
    <name type="scientific">Chromera velia CCMP2878</name>
    <dbReference type="NCBI Taxonomy" id="1169474"/>
    <lineage>
        <taxon>Eukaryota</taxon>
        <taxon>Sar</taxon>
        <taxon>Alveolata</taxon>
        <taxon>Colpodellida</taxon>
        <taxon>Chromeraceae</taxon>
        <taxon>Chromera</taxon>
    </lineage>
</organism>
<dbReference type="VEuPathDB" id="CryptoDB:Cvel_20980"/>
<protein>
    <submittedName>
        <fullName evidence="2">Uncharacterized protein</fullName>
    </submittedName>
</protein>
<feature type="region of interest" description="Disordered" evidence="1">
    <location>
        <begin position="269"/>
        <end position="300"/>
    </location>
</feature>
<reference evidence="2" key="1">
    <citation type="submission" date="2014-11" db="EMBL/GenBank/DDBJ databases">
        <authorList>
            <person name="Otto D Thomas"/>
            <person name="Naeem Raeece"/>
        </authorList>
    </citation>
    <scope>NUCLEOTIDE SEQUENCE</scope>
</reference>
<evidence type="ECO:0000313" key="2">
    <source>
        <dbReference type="EMBL" id="CEM25927.1"/>
    </source>
</evidence>
<accession>A0A0G4GAE3</accession>
<feature type="region of interest" description="Disordered" evidence="1">
    <location>
        <begin position="175"/>
        <end position="218"/>
    </location>
</feature>
<evidence type="ECO:0000256" key="1">
    <source>
        <dbReference type="SAM" id="MobiDB-lite"/>
    </source>
</evidence>
<proteinExistence type="predicted"/>
<feature type="compositionally biased region" description="Polar residues" evidence="1">
    <location>
        <begin position="197"/>
        <end position="218"/>
    </location>
</feature>
<dbReference type="AlphaFoldDB" id="A0A0G4GAE3"/>
<feature type="region of interest" description="Disordered" evidence="1">
    <location>
        <begin position="59"/>
        <end position="97"/>
    </location>
</feature>
<name>A0A0G4GAE3_9ALVE</name>
<feature type="compositionally biased region" description="Polar residues" evidence="1">
    <location>
        <begin position="63"/>
        <end position="77"/>
    </location>
</feature>
<gene>
    <name evidence="2" type="ORF">Cvel_20980</name>
</gene>